<comment type="cofactor">
    <cofactor evidence="1">
        <name>pyridoxal 5'-phosphate</name>
        <dbReference type="ChEBI" id="CHEBI:597326"/>
    </cofactor>
</comment>
<accession>X0SLW1</accession>
<sequence length="164" mass="18727">MKKQEVFKNYEQYIMGTYTRTPLIFLKGKGSKLIDIHGKEYLDFFPGWGVNNLGHCHASIVSAVRDQIKKLTFIPNNLYHISQAKLAKEINFWSFDSKVFFCNSGAEANEAAIKLSRIYGQGQRHEIISFYNSFHGRTFGALSATGQDKYKKGFQPLLPGFKFV</sequence>
<dbReference type="InterPro" id="IPR015421">
    <property type="entry name" value="PyrdxlP-dep_Trfase_major"/>
</dbReference>
<dbReference type="PANTHER" id="PTHR11986:SF79">
    <property type="entry name" value="ACETYLORNITHINE AMINOTRANSFERASE, MITOCHONDRIAL"/>
    <property type="match status" value="1"/>
</dbReference>
<dbReference type="EMBL" id="BARS01003006">
    <property type="protein sequence ID" value="GAF76121.1"/>
    <property type="molecule type" value="Genomic_DNA"/>
</dbReference>
<dbReference type="Pfam" id="PF00202">
    <property type="entry name" value="Aminotran_3"/>
    <property type="match status" value="1"/>
</dbReference>
<keyword evidence="3" id="KW-0808">Transferase</keyword>
<comment type="caution">
    <text evidence="5">The sequence shown here is derived from an EMBL/GenBank/DDBJ whole genome shotgun (WGS) entry which is preliminary data.</text>
</comment>
<organism evidence="5">
    <name type="scientific">marine sediment metagenome</name>
    <dbReference type="NCBI Taxonomy" id="412755"/>
    <lineage>
        <taxon>unclassified sequences</taxon>
        <taxon>metagenomes</taxon>
        <taxon>ecological metagenomes</taxon>
    </lineage>
</organism>
<evidence type="ECO:0000313" key="5">
    <source>
        <dbReference type="EMBL" id="GAF76121.1"/>
    </source>
</evidence>
<feature type="non-terminal residue" evidence="5">
    <location>
        <position position="164"/>
    </location>
</feature>
<dbReference type="InterPro" id="IPR015422">
    <property type="entry name" value="PyrdxlP-dep_Trfase_small"/>
</dbReference>
<reference evidence="5" key="1">
    <citation type="journal article" date="2014" name="Front. Microbiol.">
        <title>High frequency of phylogenetically diverse reductive dehalogenase-homologous genes in deep subseafloor sedimentary metagenomes.</title>
        <authorList>
            <person name="Kawai M."/>
            <person name="Futagami T."/>
            <person name="Toyoda A."/>
            <person name="Takaki Y."/>
            <person name="Nishi S."/>
            <person name="Hori S."/>
            <person name="Arai W."/>
            <person name="Tsubouchi T."/>
            <person name="Morono Y."/>
            <person name="Uchiyama I."/>
            <person name="Ito T."/>
            <person name="Fujiyama A."/>
            <person name="Inagaki F."/>
            <person name="Takami H."/>
        </authorList>
    </citation>
    <scope>NUCLEOTIDE SEQUENCE</scope>
    <source>
        <strain evidence="5">Expedition CK06-06</strain>
    </source>
</reference>
<dbReference type="InterPro" id="IPR005814">
    <property type="entry name" value="Aminotrans_3"/>
</dbReference>
<gene>
    <name evidence="5" type="ORF">S01H1_05781</name>
</gene>
<evidence type="ECO:0008006" key="6">
    <source>
        <dbReference type="Google" id="ProtNLM"/>
    </source>
</evidence>
<dbReference type="InterPro" id="IPR050103">
    <property type="entry name" value="Class-III_PLP-dep_AT"/>
</dbReference>
<keyword evidence="2" id="KW-0032">Aminotransferase</keyword>
<dbReference type="Gene3D" id="3.90.1150.10">
    <property type="entry name" value="Aspartate Aminotransferase, domain 1"/>
    <property type="match status" value="1"/>
</dbReference>
<dbReference type="GO" id="GO:0030170">
    <property type="term" value="F:pyridoxal phosphate binding"/>
    <property type="evidence" value="ECO:0007669"/>
    <property type="project" value="InterPro"/>
</dbReference>
<dbReference type="GO" id="GO:0008483">
    <property type="term" value="F:transaminase activity"/>
    <property type="evidence" value="ECO:0007669"/>
    <property type="project" value="UniProtKB-KW"/>
</dbReference>
<dbReference type="AlphaFoldDB" id="X0SLW1"/>
<dbReference type="PANTHER" id="PTHR11986">
    <property type="entry name" value="AMINOTRANSFERASE CLASS III"/>
    <property type="match status" value="1"/>
</dbReference>
<evidence type="ECO:0000256" key="4">
    <source>
        <dbReference type="ARBA" id="ARBA00022898"/>
    </source>
</evidence>
<dbReference type="SUPFAM" id="SSF53383">
    <property type="entry name" value="PLP-dependent transferases"/>
    <property type="match status" value="1"/>
</dbReference>
<dbReference type="InterPro" id="IPR015424">
    <property type="entry name" value="PyrdxlP-dep_Trfase"/>
</dbReference>
<name>X0SLW1_9ZZZZ</name>
<evidence type="ECO:0000256" key="3">
    <source>
        <dbReference type="ARBA" id="ARBA00022679"/>
    </source>
</evidence>
<keyword evidence="4" id="KW-0663">Pyridoxal phosphate</keyword>
<protein>
    <recommendedName>
        <fullName evidence="6">Aminotransferase class III-fold pyridoxal phosphate-dependent enzyme</fullName>
    </recommendedName>
</protein>
<dbReference type="GO" id="GO:0042802">
    <property type="term" value="F:identical protein binding"/>
    <property type="evidence" value="ECO:0007669"/>
    <property type="project" value="TreeGrafter"/>
</dbReference>
<evidence type="ECO:0000256" key="2">
    <source>
        <dbReference type="ARBA" id="ARBA00022576"/>
    </source>
</evidence>
<dbReference type="Gene3D" id="3.40.640.10">
    <property type="entry name" value="Type I PLP-dependent aspartate aminotransferase-like (Major domain)"/>
    <property type="match status" value="1"/>
</dbReference>
<evidence type="ECO:0000256" key="1">
    <source>
        <dbReference type="ARBA" id="ARBA00001933"/>
    </source>
</evidence>
<proteinExistence type="predicted"/>